<dbReference type="InterPro" id="IPR015868">
    <property type="entry name" value="Glutaminase"/>
</dbReference>
<proteinExistence type="inferred from homology"/>
<keyword evidence="6" id="KW-0007">Acetylation</keyword>
<comment type="caution">
    <text evidence="7">The sequence shown here is derived from an EMBL/GenBank/DDBJ whole genome shotgun (WGS) entry which is preliminary data.</text>
</comment>
<dbReference type="PANTHER" id="PTHR12544">
    <property type="entry name" value="GLUTAMINASE"/>
    <property type="match status" value="1"/>
</dbReference>
<evidence type="ECO:0000256" key="1">
    <source>
        <dbReference type="ARBA" id="ARBA00011076"/>
    </source>
</evidence>
<keyword evidence="8" id="KW-1185">Reference proteome</keyword>
<comment type="similarity">
    <text evidence="1 6">Belongs to the glutaminase family.</text>
</comment>
<protein>
    <recommendedName>
        <fullName evidence="3 6">Glutaminase</fullName>
        <ecNumber evidence="3 6">3.5.1.2</ecNumber>
    </recommendedName>
</protein>
<comment type="catalytic activity">
    <reaction evidence="5 6">
        <text>L-glutamine + H2O = L-glutamate + NH4(+)</text>
        <dbReference type="Rhea" id="RHEA:15889"/>
        <dbReference type="ChEBI" id="CHEBI:15377"/>
        <dbReference type="ChEBI" id="CHEBI:28938"/>
        <dbReference type="ChEBI" id="CHEBI:29985"/>
        <dbReference type="ChEBI" id="CHEBI:58359"/>
        <dbReference type="EC" id="3.5.1.2"/>
    </reaction>
</comment>
<feature type="binding site" evidence="6">
    <location>
        <position position="176"/>
    </location>
    <ligand>
        <name>substrate</name>
    </ligand>
</feature>
<dbReference type="HAMAP" id="MF_00313">
    <property type="entry name" value="Glutaminase"/>
    <property type="match status" value="1"/>
</dbReference>
<feature type="binding site" evidence="6">
    <location>
        <position position="132"/>
    </location>
    <ligand>
        <name>substrate</name>
    </ligand>
</feature>
<dbReference type="Pfam" id="PF04960">
    <property type="entry name" value="Glutaminase"/>
    <property type="match status" value="1"/>
</dbReference>
<dbReference type="Gene3D" id="3.40.710.10">
    <property type="entry name" value="DD-peptidase/beta-lactamase superfamily"/>
    <property type="match status" value="1"/>
</dbReference>
<dbReference type="InterPro" id="IPR012338">
    <property type="entry name" value="Beta-lactam/transpept-like"/>
</dbReference>
<reference evidence="7 8" key="1">
    <citation type="submission" date="2024-04" db="EMBL/GenBank/DDBJ databases">
        <title>Genomic Markers of Mycobacteria.</title>
        <authorList>
            <person name="Soliman M.S."/>
            <person name="Elkholy A."/>
            <person name="Soliman N.S."/>
            <person name="Abbas A."/>
            <person name="Khayrat S."/>
            <person name="Shawky S."/>
        </authorList>
    </citation>
    <scope>NUCLEOTIDE SEQUENCE [LARGE SCALE GENOMIC DNA]</scope>
    <source>
        <strain evidence="7 8">Egy-CU-AM5</strain>
    </source>
</reference>
<evidence type="ECO:0000256" key="4">
    <source>
        <dbReference type="ARBA" id="ARBA00022801"/>
    </source>
</evidence>
<comment type="caution">
    <text evidence="6">Lacks conserved residue(s) required for the propagation of feature annotation.</text>
</comment>
<dbReference type="PANTHER" id="PTHR12544:SF29">
    <property type="entry name" value="GLUTAMINASE"/>
    <property type="match status" value="1"/>
</dbReference>
<feature type="binding site" evidence="6">
    <location>
        <position position="207"/>
    </location>
    <ligand>
        <name>substrate</name>
    </ligand>
</feature>
<feature type="binding site" evidence="6">
    <location>
        <position position="83"/>
    </location>
    <ligand>
        <name>substrate</name>
    </ligand>
</feature>
<dbReference type="GO" id="GO:0004359">
    <property type="term" value="F:glutaminase activity"/>
    <property type="evidence" value="ECO:0007669"/>
    <property type="project" value="UniProtKB-EC"/>
</dbReference>
<dbReference type="RefSeq" id="WP_234814824.1">
    <property type="nucleotide sequence ID" value="NZ_JACKVC010000021.1"/>
</dbReference>
<dbReference type="Proteomes" id="UP001558474">
    <property type="component" value="Unassembled WGS sequence"/>
</dbReference>
<evidence type="ECO:0000256" key="2">
    <source>
        <dbReference type="ARBA" id="ARBA00011881"/>
    </source>
</evidence>
<accession>A0ABV3V9D9</accession>
<evidence type="ECO:0000256" key="5">
    <source>
        <dbReference type="ARBA" id="ARBA00049534"/>
    </source>
</evidence>
<feature type="binding site" evidence="6">
    <location>
        <position position="255"/>
    </location>
    <ligand>
        <name>substrate</name>
    </ligand>
</feature>
<evidence type="ECO:0000256" key="6">
    <source>
        <dbReference type="HAMAP-Rule" id="MF_00313"/>
    </source>
</evidence>
<keyword evidence="4 6" id="KW-0378">Hydrolase</keyword>
<comment type="subunit">
    <text evidence="2 6">Homotetramer.</text>
</comment>
<dbReference type="EC" id="3.5.1.2" evidence="3 6"/>
<evidence type="ECO:0000313" key="7">
    <source>
        <dbReference type="EMBL" id="MEX3738053.1"/>
    </source>
</evidence>
<organism evidence="7 8">
    <name type="scientific">Mycolicibacterium porcinum</name>
    <dbReference type="NCBI Taxonomy" id="39693"/>
    <lineage>
        <taxon>Bacteria</taxon>
        <taxon>Bacillati</taxon>
        <taxon>Actinomycetota</taxon>
        <taxon>Actinomycetes</taxon>
        <taxon>Mycobacteriales</taxon>
        <taxon>Mycobacteriaceae</taxon>
        <taxon>Mycolicibacterium</taxon>
    </lineage>
</organism>
<evidence type="ECO:0000313" key="8">
    <source>
        <dbReference type="Proteomes" id="UP001558474"/>
    </source>
</evidence>
<name>A0ABV3V9D9_9MYCO</name>
<dbReference type="NCBIfam" id="TIGR03814">
    <property type="entry name" value="Gln_ase"/>
    <property type="match status" value="1"/>
</dbReference>
<dbReference type="SUPFAM" id="SSF56601">
    <property type="entry name" value="beta-lactamase/transpeptidase-like"/>
    <property type="match status" value="1"/>
</dbReference>
<sequence length="319" mass="33316">MSKPDRRNAMPPCAARTARISEISENLEAAAEVGRQTAREGTVSAQIPALASVPATKFAMAVATVDGTVLHTGDSTETFSIQSLSKLFALCVLLQHRPDAWLDVGWGPTNAGYGSVADLERNNGRPTNPFVNSGAIVVTDRLITHSGDAVAASINLLRRADPSAPVDSDAAVATSESLTGHRNSAIAHVLTEHGILKNPIDRVLQQYFSQCAITATVQTLARASLFLADRDNKFNPLDAASVRRVNAVLLTSGMYGAAGDIAYRVGLPAKSGIGGGILAIMPGQGTICVWSPPLDSDGNSAGGIAAIEEFARLAGWSVF</sequence>
<gene>
    <name evidence="6 7" type="primary">glsA</name>
    <name evidence="7" type="ORF">ABFW12_07370</name>
</gene>
<dbReference type="EMBL" id="JBDLOU010000011">
    <property type="protein sequence ID" value="MEX3738053.1"/>
    <property type="molecule type" value="Genomic_DNA"/>
</dbReference>
<feature type="binding site" evidence="6">
    <location>
        <position position="183"/>
    </location>
    <ligand>
        <name>substrate</name>
    </ligand>
</feature>
<evidence type="ECO:0000256" key="3">
    <source>
        <dbReference type="ARBA" id="ARBA00012918"/>
    </source>
</evidence>